<keyword evidence="1" id="KW-0472">Membrane</keyword>
<reference evidence="2" key="1">
    <citation type="submission" date="2021-05" db="EMBL/GenBank/DDBJ databases">
        <title>Energy efficiency and biological interactions define the core microbiome of deep oligotrophic groundwater.</title>
        <authorList>
            <person name="Mehrshad M."/>
            <person name="Lopez-Fernandez M."/>
            <person name="Bell E."/>
            <person name="Bernier-Latmani R."/>
            <person name="Bertilsson S."/>
            <person name="Dopson M."/>
        </authorList>
    </citation>
    <scope>NUCLEOTIDE SEQUENCE</scope>
    <source>
        <strain evidence="2">Modern_marine.mb.64</strain>
    </source>
</reference>
<proteinExistence type="predicted"/>
<evidence type="ECO:0000256" key="1">
    <source>
        <dbReference type="SAM" id="Phobius"/>
    </source>
</evidence>
<dbReference type="AlphaFoldDB" id="A0A948WEP9"/>
<accession>A0A948WEP9</accession>
<sequence>MSPQRFRKEGAPAGFRRNRYGWGFPLILLTIGAITAGIIWQKERIINNPAFQVRSLQVANLSSMPQEEFLAWLEIQEGISFFKLPNDKARTISDTYPRIRSMRWAWRPWGELYIEVEERQAVLLLIAFPDEAWEVAADGVAWPAAGSLPDLPLVFLNVEEGRVQLRREGWSARVGGLQAILGWMDHLQKEQPRLWADISQAQGFSAGLWRLTLCDSRRVLVAPDNLDAARWRTVGTILADLDRRKLTDVVLDLRFDDQIVVRKSTEGKESSG</sequence>
<evidence type="ECO:0000313" key="2">
    <source>
        <dbReference type="EMBL" id="MBU2692963.1"/>
    </source>
</evidence>
<keyword evidence="1" id="KW-1133">Transmembrane helix</keyword>
<keyword evidence="1" id="KW-0812">Transmembrane</keyword>
<dbReference type="EMBL" id="JAHJDP010000107">
    <property type="protein sequence ID" value="MBU2692963.1"/>
    <property type="molecule type" value="Genomic_DNA"/>
</dbReference>
<evidence type="ECO:0008006" key="4">
    <source>
        <dbReference type="Google" id="ProtNLM"/>
    </source>
</evidence>
<gene>
    <name evidence="2" type="ORF">KJ970_18755</name>
</gene>
<organism evidence="2 3">
    <name type="scientific">Eiseniibacteriota bacterium</name>
    <dbReference type="NCBI Taxonomy" id="2212470"/>
    <lineage>
        <taxon>Bacteria</taxon>
        <taxon>Candidatus Eiseniibacteriota</taxon>
    </lineage>
</organism>
<dbReference type="Proteomes" id="UP000777784">
    <property type="component" value="Unassembled WGS sequence"/>
</dbReference>
<evidence type="ECO:0000313" key="3">
    <source>
        <dbReference type="Proteomes" id="UP000777784"/>
    </source>
</evidence>
<protein>
    <recommendedName>
        <fullName evidence="4">FtsQ-type POTRA domain-containing protein</fullName>
    </recommendedName>
</protein>
<name>A0A948WEP9_UNCEI</name>
<comment type="caution">
    <text evidence="2">The sequence shown here is derived from an EMBL/GenBank/DDBJ whole genome shotgun (WGS) entry which is preliminary data.</text>
</comment>
<feature type="transmembrane region" description="Helical" evidence="1">
    <location>
        <begin position="20"/>
        <end position="40"/>
    </location>
</feature>